<comment type="caution">
    <text evidence="1">The sequence shown here is derived from an EMBL/GenBank/DDBJ whole genome shotgun (WGS) entry which is preliminary data.</text>
</comment>
<dbReference type="AlphaFoldDB" id="E7RRM9"/>
<proteinExistence type="predicted"/>
<organism evidence="1 2">
    <name type="scientific">Hoylesella oralis ATCC 33269</name>
    <dbReference type="NCBI Taxonomy" id="873533"/>
    <lineage>
        <taxon>Bacteria</taxon>
        <taxon>Pseudomonadati</taxon>
        <taxon>Bacteroidota</taxon>
        <taxon>Bacteroidia</taxon>
        <taxon>Bacteroidales</taxon>
        <taxon>Prevotellaceae</taxon>
        <taxon>Hoylesella</taxon>
    </lineage>
</organism>
<dbReference type="EMBL" id="AEPE02000005">
    <property type="protein sequence ID" value="EFZ36917.1"/>
    <property type="molecule type" value="Genomic_DNA"/>
</dbReference>
<reference evidence="1" key="1">
    <citation type="submission" date="2011-01" db="EMBL/GenBank/DDBJ databases">
        <authorList>
            <person name="Muzny D."/>
            <person name="Qin X."/>
            <person name="Buhay C."/>
            <person name="Dugan-Rocha S."/>
            <person name="Ding Y."/>
            <person name="Chen G."/>
            <person name="Hawes A."/>
            <person name="Holder M."/>
            <person name="Jhangiani S."/>
            <person name="Johnson A."/>
            <person name="Khan Z."/>
            <person name="Li Z."/>
            <person name="Liu W."/>
            <person name="Liu X."/>
            <person name="Perez L."/>
            <person name="Shen H."/>
            <person name="Wang Q."/>
            <person name="Watt J."/>
            <person name="Xi L."/>
            <person name="Xin Y."/>
            <person name="Zhou J."/>
            <person name="Deng J."/>
            <person name="Jiang H."/>
            <person name="Liu Y."/>
            <person name="Qu J."/>
            <person name="Song X.-Z."/>
            <person name="Zhang L."/>
            <person name="Villasana D."/>
            <person name="Johnson A."/>
            <person name="Liu J."/>
            <person name="Liyanage D."/>
            <person name="Lorensuhewa L."/>
            <person name="Robinson T."/>
            <person name="Song A."/>
            <person name="Song B.-B."/>
            <person name="Dinh H."/>
            <person name="Thornton R."/>
            <person name="Coyle M."/>
            <person name="Francisco L."/>
            <person name="Jackson L."/>
            <person name="Javaid M."/>
            <person name="Korchina V."/>
            <person name="Kovar C."/>
            <person name="Mata R."/>
            <person name="Mathew T."/>
            <person name="Ngo R."/>
            <person name="Nguyen L."/>
            <person name="Nguyen N."/>
            <person name="Okwuonu G."/>
            <person name="Ongeri F."/>
            <person name="Pham C."/>
            <person name="Simmons D."/>
            <person name="Wilczek-Boney K."/>
            <person name="Hale W."/>
            <person name="Jakkamsetti A."/>
            <person name="Pham P."/>
            <person name="Ruth R."/>
            <person name="San Lucas F."/>
            <person name="Warren J."/>
            <person name="Zhang J."/>
            <person name="Zhao Z."/>
            <person name="Zhou C."/>
            <person name="Zhu D."/>
            <person name="Lee S."/>
            <person name="Bess C."/>
            <person name="Blankenburg K."/>
            <person name="Forbes L."/>
            <person name="Fu Q."/>
            <person name="Gubbala S."/>
            <person name="Hirani K."/>
            <person name="Jayaseelan J.C."/>
            <person name="Lara F."/>
            <person name="Munidasa M."/>
            <person name="Palculict T."/>
            <person name="Patil S."/>
            <person name="Pu L.-L."/>
            <person name="Saada N."/>
            <person name="Tang L."/>
            <person name="Weissenberger G."/>
            <person name="Zhu Y."/>
            <person name="Hemphill L."/>
            <person name="Shang Y."/>
            <person name="Youmans B."/>
            <person name="Ayvaz T."/>
            <person name="Ross M."/>
            <person name="Santibanez J."/>
            <person name="Aqrawi P."/>
            <person name="Gross S."/>
            <person name="Joshi V."/>
            <person name="Fowler G."/>
            <person name="Nazareth L."/>
            <person name="Reid J."/>
            <person name="Worley K."/>
            <person name="Petrosino J."/>
            <person name="Highlander S."/>
            <person name="Gibbs R."/>
        </authorList>
    </citation>
    <scope>NUCLEOTIDE SEQUENCE [LARGE SCALE GENOMIC DNA]</scope>
    <source>
        <strain evidence="1">ATCC 33269</strain>
    </source>
</reference>
<name>E7RRM9_9BACT</name>
<dbReference type="HOGENOM" id="CLU_3187428_0_0_10"/>
<evidence type="ECO:0000313" key="1">
    <source>
        <dbReference type="EMBL" id="EFZ36917.1"/>
    </source>
</evidence>
<sequence>MLGVNYIFLYLGGFANTVIVKYTLPSKIFEVKDGSCISIGKNDILE</sequence>
<keyword evidence="2" id="KW-1185">Reference proteome</keyword>
<protein>
    <submittedName>
        <fullName evidence="1">Uncharacterized protein</fullName>
    </submittedName>
</protein>
<accession>E7RRM9</accession>
<evidence type="ECO:0000313" key="2">
    <source>
        <dbReference type="Proteomes" id="UP000005580"/>
    </source>
</evidence>
<dbReference type="Proteomes" id="UP000005580">
    <property type="component" value="Unassembled WGS sequence"/>
</dbReference>
<gene>
    <name evidence="1" type="ORF">HMPREF0663_11830</name>
</gene>